<protein>
    <submittedName>
        <fullName evidence="3">FIST N-terminal domain-containing protein</fullName>
    </submittedName>
</protein>
<comment type="caution">
    <text evidence="3">The sequence shown here is derived from an EMBL/GenBank/DDBJ whole genome shotgun (WGS) entry which is preliminary data.</text>
</comment>
<sequence>MDVFSGRWASPTGWSAPLPAWDGPATLVLVLGPSGLRHEPGHPALADLRAAYPTSSLAGCSTSGEVSGSELHDDTLTVAVLRFAATRVHVETAPVTADDSRDVGLLLGKRLADHDADLAAVLVLSEGLQVNGSALADGLSAGLPVGTVVVGGLAGDGDRFASTWVLVDGVPVGGHVVAVGLAGDAVEVGHGARGGWSVLGPERVVTRSRGTVVHELDHRPALELYRTYLGDRASGLPATALLFPLGVRPPGADHESVRTVLAVDADEQSITFAGEVPEGSRAQLMRSSTDRLVGAAEEAAEIARLGAGDGDAFALVVSCVGRRLVLGQRCEEELEAVAEALGDGGPPPVTVGFYSYGELTTATRGGATMQNQTMTVSVIRER</sequence>
<proteinExistence type="predicted"/>
<dbReference type="Proteomes" id="UP001373496">
    <property type="component" value="Unassembled WGS sequence"/>
</dbReference>
<dbReference type="RefSeq" id="WP_225233114.1">
    <property type="nucleotide sequence ID" value="NZ_JBAPLV010000015.1"/>
</dbReference>
<gene>
    <name evidence="3" type="ORF">UXQ13_14150</name>
</gene>
<dbReference type="InterPro" id="IPR013702">
    <property type="entry name" value="FIST_domain_N"/>
</dbReference>
<evidence type="ECO:0000259" key="1">
    <source>
        <dbReference type="SMART" id="SM00897"/>
    </source>
</evidence>
<organism evidence="3 4">
    <name type="scientific">Klenkia terrae</name>
    <dbReference type="NCBI Taxonomy" id="1052259"/>
    <lineage>
        <taxon>Bacteria</taxon>
        <taxon>Bacillati</taxon>
        <taxon>Actinomycetota</taxon>
        <taxon>Actinomycetes</taxon>
        <taxon>Geodermatophilales</taxon>
        <taxon>Geodermatophilaceae</taxon>
        <taxon>Klenkia</taxon>
    </lineage>
</organism>
<dbReference type="Pfam" id="PF08495">
    <property type="entry name" value="FIST"/>
    <property type="match status" value="1"/>
</dbReference>
<keyword evidence="4" id="KW-1185">Reference proteome</keyword>
<name>A0ABU8E7U2_9ACTN</name>
<dbReference type="EMBL" id="JBAPLV010000015">
    <property type="protein sequence ID" value="MEI4279610.1"/>
    <property type="molecule type" value="Genomic_DNA"/>
</dbReference>
<evidence type="ECO:0000259" key="2">
    <source>
        <dbReference type="SMART" id="SM01204"/>
    </source>
</evidence>
<feature type="domain" description="FIST" evidence="1">
    <location>
        <begin position="24"/>
        <end position="220"/>
    </location>
</feature>
<dbReference type="Pfam" id="PF10442">
    <property type="entry name" value="FIST_C"/>
    <property type="match status" value="1"/>
</dbReference>
<evidence type="ECO:0000313" key="3">
    <source>
        <dbReference type="EMBL" id="MEI4279610.1"/>
    </source>
</evidence>
<feature type="domain" description="FIST C-domain" evidence="2">
    <location>
        <begin position="221"/>
        <end position="362"/>
    </location>
</feature>
<accession>A0ABU8E7U2</accession>
<reference evidence="3 4" key="1">
    <citation type="submission" date="2024-03" db="EMBL/GenBank/DDBJ databases">
        <title>Draft genome sequence of Klenkia terrae.</title>
        <authorList>
            <person name="Duangmal K."/>
            <person name="Chantavorakit T."/>
        </authorList>
    </citation>
    <scope>NUCLEOTIDE SEQUENCE [LARGE SCALE GENOMIC DNA]</scope>
    <source>
        <strain evidence="3 4">JCM 17786</strain>
    </source>
</reference>
<dbReference type="PANTHER" id="PTHR40252:SF2">
    <property type="entry name" value="BLR0328 PROTEIN"/>
    <property type="match status" value="1"/>
</dbReference>
<evidence type="ECO:0000313" key="4">
    <source>
        <dbReference type="Proteomes" id="UP001373496"/>
    </source>
</evidence>
<dbReference type="SMART" id="SM01204">
    <property type="entry name" value="FIST_C"/>
    <property type="match status" value="1"/>
</dbReference>
<dbReference type="SMART" id="SM00897">
    <property type="entry name" value="FIST"/>
    <property type="match status" value="1"/>
</dbReference>
<dbReference type="InterPro" id="IPR019494">
    <property type="entry name" value="FIST_C"/>
</dbReference>
<dbReference type="PANTHER" id="PTHR40252">
    <property type="entry name" value="BLR0328 PROTEIN"/>
    <property type="match status" value="1"/>
</dbReference>